<name>A0A1D8NJT2_YARLL</name>
<reference evidence="1 2" key="1">
    <citation type="journal article" date="2016" name="PLoS ONE">
        <title>Sequence Assembly of Yarrowia lipolytica Strain W29/CLIB89 Shows Transposable Element Diversity.</title>
        <authorList>
            <person name="Magnan C."/>
            <person name="Yu J."/>
            <person name="Chang I."/>
            <person name="Jahn E."/>
            <person name="Kanomata Y."/>
            <person name="Wu J."/>
            <person name="Zeller M."/>
            <person name="Oakes M."/>
            <person name="Baldi P."/>
            <person name="Sandmeyer S."/>
        </authorList>
    </citation>
    <scope>NUCLEOTIDE SEQUENCE [LARGE SCALE GENOMIC DNA]</scope>
    <source>
        <strain evidence="2">CLIB89(W29)</strain>
    </source>
</reference>
<dbReference type="GeneID" id="94583722"/>
<gene>
    <name evidence="1" type="ORF">YALI1_E28879g</name>
</gene>
<dbReference type="RefSeq" id="XP_068139222.1">
    <property type="nucleotide sequence ID" value="XM_068283121.1"/>
</dbReference>
<organism evidence="1 2">
    <name type="scientific">Yarrowia lipolytica</name>
    <name type="common">Candida lipolytica</name>
    <dbReference type="NCBI Taxonomy" id="4952"/>
    <lineage>
        <taxon>Eukaryota</taxon>
        <taxon>Fungi</taxon>
        <taxon>Dikarya</taxon>
        <taxon>Ascomycota</taxon>
        <taxon>Saccharomycotina</taxon>
        <taxon>Dipodascomycetes</taxon>
        <taxon>Dipodascales</taxon>
        <taxon>Dipodascales incertae sedis</taxon>
        <taxon>Yarrowia</taxon>
    </lineage>
</organism>
<proteinExistence type="predicted"/>
<evidence type="ECO:0000313" key="1">
    <source>
        <dbReference type="EMBL" id="AOW05902.1"/>
    </source>
</evidence>
<dbReference type="AlphaFoldDB" id="A0A1D8NJT2"/>
<dbReference type="Proteomes" id="UP000182444">
    <property type="component" value="Chromosome 1E"/>
</dbReference>
<protein>
    <submittedName>
        <fullName evidence="1">Uncharacterized protein</fullName>
    </submittedName>
</protein>
<dbReference type="EMBL" id="CP017557">
    <property type="protein sequence ID" value="AOW05902.1"/>
    <property type="molecule type" value="Genomic_DNA"/>
</dbReference>
<accession>A0A1D8NJT2</accession>
<evidence type="ECO:0000313" key="2">
    <source>
        <dbReference type="Proteomes" id="UP000182444"/>
    </source>
</evidence>
<sequence>MQQPKTRAKARSSVSERKYDRRGLQHLVAVPSPLQPAAGEFVIRYACAAGQYGPVLSEKLVWRQSHQSTQGFSGDGWRRRRSVFETAQSGSSARIWRSRRCLKATRDDAAEDQIATKAPKPQLAIQIAPRPQSAVKMQSSVKPTTTDCQNAPLHPSVIANLHQAVKLSPPEDENGSVATSRLSPCISTIAVN</sequence>
<dbReference type="VEuPathDB" id="FungiDB:YALI1_E28879g"/>